<dbReference type="RefSeq" id="WP_146589310.1">
    <property type="nucleotide sequence ID" value="NZ_SJPO01000009.1"/>
</dbReference>
<keyword evidence="10" id="KW-1185">Reference proteome</keyword>
<dbReference type="GO" id="GO:0004497">
    <property type="term" value="F:monooxygenase activity"/>
    <property type="evidence" value="ECO:0007669"/>
    <property type="project" value="UniProtKB-KW"/>
</dbReference>
<keyword evidence="2 7" id="KW-0349">Heme</keyword>
<protein>
    <submittedName>
        <fullName evidence="9">Pentalenene oxygenase</fullName>
        <ecNumber evidence="9">1.14.15.32</ecNumber>
    </submittedName>
</protein>
<comment type="cofactor">
    <cofactor evidence="7">
        <name>heme</name>
        <dbReference type="ChEBI" id="CHEBI:30413"/>
    </cofactor>
</comment>
<dbReference type="EMBL" id="SJPO01000009">
    <property type="protein sequence ID" value="TWT73633.1"/>
    <property type="molecule type" value="Genomic_DNA"/>
</dbReference>
<dbReference type="InterPro" id="IPR002401">
    <property type="entry name" value="Cyt_P450_E_grp-I"/>
</dbReference>
<dbReference type="OrthoDB" id="9789468at2"/>
<comment type="caution">
    <text evidence="9">The sequence shown here is derived from an EMBL/GenBank/DDBJ whole genome shotgun (WGS) entry which is preliminary data.</text>
</comment>
<dbReference type="PROSITE" id="PS00086">
    <property type="entry name" value="CYTOCHROME_P450"/>
    <property type="match status" value="1"/>
</dbReference>
<dbReference type="GO" id="GO:0020037">
    <property type="term" value="F:heme binding"/>
    <property type="evidence" value="ECO:0007669"/>
    <property type="project" value="InterPro"/>
</dbReference>
<accession>A0A5C5YFR7</accession>
<dbReference type="Pfam" id="PF00067">
    <property type="entry name" value="p450"/>
    <property type="match status" value="1"/>
</dbReference>
<evidence type="ECO:0000256" key="2">
    <source>
        <dbReference type="ARBA" id="ARBA00022617"/>
    </source>
</evidence>
<evidence type="ECO:0000256" key="8">
    <source>
        <dbReference type="RuleBase" id="RU000461"/>
    </source>
</evidence>
<dbReference type="Gene3D" id="1.10.630.10">
    <property type="entry name" value="Cytochrome P450"/>
    <property type="match status" value="1"/>
</dbReference>
<feature type="binding site" description="axial binding residue" evidence="7">
    <location>
        <position position="400"/>
    </location>
    <ligand>
        <name>heme</name>
        <dbReference type="ChEBI" id="CHEBI:30413"/>
    </ligand>
    <ligandPart>
        <name>Fe</name>
        <dbReference type="ChEBI" id="CHEBI:18248"/>
    </ligandPart>
</feature>
<dbReference type="InterPro" id="IPR036396">
    <property type="entry name" value="Cyt_P450_sf"/>
</dbReference>
<proteinExistence type="inferred from homology"/>
<dbReference type="PRINTS" id="PR00463">
    <property type="entry name" value="EP450I"/>
</dbReference>
<dbReference type="InterPro" id="IPR017972">
    <property type="entry name" value="Cyt_P450_CS"/>
</dbReference>
<dbReference type="InterPro" id="IPR050196">
    <property type="entry name" value="Cytochrome_P450_Monoox"/>
</dbReference>
<keyword evidence="6 8" id="KW-0503">Monooxygenase</keyword>
<dbReference type="EC" id="1.14.15.32" evidence="9"/>
<evidence type="ECO:0000313" key="10">
    <source>
        <dbReference type="Proteomes" id="UP000318478"/>
    </source>
</evidence>
<dbReference type="Proteomes" id="UP000318478">
    <property type="component" value="Unassembled WGS sequence"/>
</dbReference>
<keyword evidence="3 7" id="KW-0479">Metal-binding</keyword>
<reference evidence="9 10" key="1">
    <citation type="submission" date="2019-02" db="EMBL/GenBank/DDBJ databases">
        <title>Deep-cultivation of Planctomycetes and their phenomic and genomic characterization uncovers novel biology.</title>
        <authorList>
            <person name="Wiegand S."/>
            <person name="Jogler M."/>
            <person name="Boedeker C."/>
            <person name="Pinto D."/>
            <person name="Vollmers J."/>
            <person name="Rivas-Marin E."/>
            <person name="Kohn T."/>
            <person name="Peeters S.H."/>
            <person name="Heuer A."/>
            <person name="Rast P."/>
            <person name="Oberbeckmann S."/>
            <person name="Bunk B."/>
            <person name="Jeske O."/>
            <person name="Meyerdierks A."/>
            <person name="Storesund J.E."/>
            <person name="Kallscheuer N."/>
            <person name="Luecker S."/>
            <person name="Lage O.M."/>
            <person name="Pohl T."/>
            <person name="Merkel B.J."/>
            <person name="Hornburger P."/>
            <person name="Mueller R.-W."/>
            <person name="Bruemmer F."/>
            <person name="Labrenz M."/>
            <person name="Spormann A.M."/>
            <person name="Op Den Camp H."/>
            <person name="Overmann J."/>
            <person name="Amann R."/>
            <person name="Jetten M.S.M."/>
            <person name="Mascher T."/>
            <person name="Medema M.H."/>
            <person name="Devos D.P."/>
            <person name="Kaster A.-K."/>
            <person name="Ovreas L."/>
            <person name="Rohde M."/>
            <person name="Galperin M.Y."/>
            <person name="Jogler C."/>
        </authorList>
    </citation>
    <scope>NUCLEOTIDE SEQUENCE [LARGE SCALE GENOMIC DNA]</scope>
    <source>
        <strain evidence="9 10">Pla123a</strain>
    </source>
</reference>
<dbReference type="PRINTS" id="PR00385">
    <property type="entry name" value="P450"/>
</dbReference>
<evidence type="ECO:0000256" key="4">
    <source>
        <dbReference type="ARBA" id="ARBA00023002"/>
    </source>
</evidence>
<sequence length="458" mass="51985">MTSDPEPAPFAGTPARPPWSHKLWMLAGSRERFFERLIQDYGDFVEYRGPISFYLVNHPALVKQVLQGAHDTFDKNSPLYDRFRRAFGSGLVVAEGESWKRRRAAAQKVLGPRQVEGYCELMVRAAEQAAARWLPLCRRDASFDIAPEMDRLTLEIIGRSLFQDGFDGAQESVQRWTHAIDHFSSKAPLPVIRSAWFPSPLNLRLERTVREFHGFIQRMLDSNRRDGSEGGLLSLLCGGGPDGEAAPLSDAEIRDEVLGMIVGGHETSSVALTWAWYELDRNPAVEQRLLEELDTVLGDRPIESADVPRLTYTRMVIDETLRLHPPFWFENRNVTREVELGGATLRAGDTVAFSRYALHRHPGFWNDPEVFDPNRFSPGKEENRRSTYAYVPFGGGPRVCVGVHFAMQELVVVLATLARKLRIRVDPRHRHEVRALLTMRPKHGLRVRVAQRQASSSR</sequence>
<dbReference type="PANTHER" id="PTHR24291:SF50">
    <property type="entry name" value="BIFUNCTIONAL ALBAFLAVENONE MONOOXYGENASE_TERPENE SYNTHASE"/>
    <property type="match status" value="1"/>
</dbReference>
<evidence type="ECO:0000256" key="3">
    <source>
        <dbReference type="ARBA" id="ARBA00022723"/>
    </source>
</evidence>
<organism evidence="9 10">
    <name type="scientific">Posidoniimonas polymericola</name>
    <dbReference type="NCBI Taxonomy" id="2528002"/>
    <lineage>
        <taxon>Bacteria</taxon>
        <taxon>Pseudomonadati</taxon>
        <taxon>Planctomycetota</taxon>
        <taxon>Planctomycetia</taxon>
        <taxon>Pirellulales</taxon>
        <taxon>Lacipirellulaceae</taxon>
        <taxon>Posidoniimonas</taxon>
    </lineage>
</organism>
<evidence type="ECO:0000256" key="6">
    <source>
        <dbReference type="ARBA" id="ARBA00023033"/>
    </source>
</evidence>
<gene>
    <name evidence="9" type="primary">ptlI</name>
    <name evidence="9" type="ORF">Pla123a_35210</name>
</gene>
<evidence type="ECO:0000256" key="5">
    <source>
        <dbReference type="ARBA" id="ARBA00023004"/>
    </source>
</evidence>
<evidence type="ECO:0000256" key="7">
    <source>
        <dbReference type="PIRSR" id="PIRSR602401-1"/>
    </source>
</evidence>
<keyword evidence="4 8" id="KW-0560">Oxidoreductase</keyword>
<comment type="similarity">
    <text evidence="1 8">Belongs to the cytochrome P450 family.</text>
</comment>
<dbReference type="PANTHER" id="PTHR24291">
    <property type="entry name" value="CYTOCHROME P450 FAMILY 4"/>
    <property type="match status" value="1"/>
</dbReference>
<keyword evidence="5 7" id="KW-0408">Iron</keyword>
<dbReference type="GO" id="GO:0016705">
    <property type="term" value="F:oxidoreductase activity, acting on paired donors, with incorporation or reduction of molecular oxygen"/>
    <property type="evidence" value="ECO:0007669"/>
    <property type="project" value="InterPro"/>
</dbReference>
<dbReference type="AlphaFoldDB" id="A0A5C5YFR7"/>
<name>A0A5C5YFR7_9BACT</name>
<dbReference type="InterPro" id="IPR001128">
    <property type="entry name" value="Cyt_P450"/>
</dbReference>
<evidence type="ECO:0000313" key="9">
    <source>
        <dbReference type="EMBL" id="TWT73633.1"/>
    </source>
</evidence>
<dbReference type="GO" id="GO:0005506">
    <property type="term" value="F:iron ion binding"/>
    <property type="evidence" value="ECO:0007669"/>
    <property type="project" value="InterPro"/>
</dbReference>
<evidence type="ECO:0000256" key="1">
    <source>
        <dbReference type="ARBA" id="ARBA00010617"/>
    </source>
</evidence>
<dbReference type="SUPFAM" id="SSF48264">
    <property type="entry name" value="Cytochrome P450"/>
    <property type="match status" value="1"/>
</dbReference>